<proteinExistence type="predicted"/>
<dbReference type="InterPro" id="IPR001138">
    <property type="entry name" value="Zn2Cys6_DnaBD"/>
</dbReference>
<feature type="compositionally biased region" description="Polar residues" evidence="6">
    <location>
        <begin position="221"/>
        <end position="235"/>
    </location>
</feature>
<keyword evidence="2" id="KW-0479">Metal-binding</keyword>
<dbReference type="AlphaFoldDB" id="A0A0D2PU82"/>
<feature type="region of interest" description="Disordered" evidence="6">
    <location>
        <begin position="163"/>
        <end position="235"/>
    </location>
</feature>
<organism evidence="8 9">
    <name type="scientific">Hypholoma sublateritium (strain FD-334 SS-4)</name>
    <dbReference type="NCBI Taxonomy" id="945553"/>
    <lineage>
        <taxon>Eukaryota</taxon>
        <taxon>Fungi</taxon>
        <taxon>Dikarya</taxon>
        <taxon>Basidiomycota</taxon>
        <taxon>Agaricomycotina</taxon>
        <taxon>Agaricomycetes</taxon>
        <taxon>Agaricomycetidae</taxon>
        <taxon>Agaricales</taxon>
        <taxon>Agaricineae</taxon>
        <taxon>Strophariaceae</taxon>
        <taxon>Hypholoma</taxon>
    </lineage>
</organism>
<dbReference type="STRING" id="945553.A0A0D2PU82"/>
<feature type="compositionally biased region" description="Basic residues" evidence="6">
    <location>
        <begin position="108"/>
        <end position="117"/>
    </location>
</feature>
<dbReference type="OMA" id="EWLTHQA"/>
<evidence type="ECO:0000256" key="2">
    <source>
        <dbReference type="ARBA" id="ARBA00022723"/>
    </source>
</evidence>
<sequence>MYPQPDDAHGRYPDASAQLAPHHLAYAYDRRPAGAADVYDPYHYGAPTRSDPAAVDRARAIHAVKSLDGFAPPPPYPSLGPSSEHSGDSDAWPDGAHAAAAAAAHDAHKPKKPRRDKPRIELAPGQPPTTQGKPRARVYVACQQCRTRKIRCDGAKPVCHNCSRRTTPGEDCNYDPLPKRRGPDKTPGARQRMARDLRNAIEEVPRRRRRATRSDPPDAKQASSPVQPVSIPDSSLYHSHVNRDAMSLDISPMESDNSLDMPAGSPLSHYSRSNYSQDGHDGRTAVQCPDLLEIDTLSNLRKPISIITNYRDEYGLVSVPPYSAHSRGYIAELDENGNERRSNADAASEIPSAPSLDFSRKIWWDSLLCLYLAPDARHRAALAPAQRESAALSITADLRFIFRASNYWFSFFHIPTFFSNYYDPARRERIQPSLVLALLAMSTFWQSSEIGYGKAGRERALRFRDEAQAAMDASFNAGWIDETLAQAAWLLALFEVCAHPRHSSERSTSSMVMLDSIIRSLSLTLVDAADPSTTLFPPGAVPAVPTPPPAPPSPPSSPDLGSPQRDEREKGCACHEFTLAEHWPCAADHAPMWASTPAWDARWGEAEIRKESCRRLCWSAMILAAGHISYTTARRAQGLDLFIADPANYALLFSGESVARSPALTAPPGAPRYSAKETIWALHDRAFLLWHGCIRMRNDARAGDADKAQYAVAAWLAADGLEQALNRHTCSIERAFIFQAREYIFNTRMCISYEFRRYIPLVTANVNGLFHRNKAEEWLTHQAIVAERFMFGLHTVTGNASNLLARRPFFVFWFMGQIHRALALYECDATLLVALDVCKALIPAIDYLTTLWPCAEQRHRYDALRAKVADACYGAGVEPPPPGVNTSLEFTA</sequence>
<protein>
    <recommendedName>
        <fullName evidence="7">Zn(2)-C6 fungal-type domain-containing protein</fullName>
    </recommendedName>
</protein>
<dbReference type="InterPro" id="IPR050815">
    <property type="entry name" value="TF_fung"/>
</dbReference>
<feature type="domain" description="Zn(2)-C6 fungal-type" evidence="7">
    <location>
        <begin position="141"/>
        <end position="174"/>
    </location>
</feature>
<dbReference type="GO" id="GO:0000981">
    <property type="term" value="F:DNA-binding transcription factor activity, RNA polymerase II-specific"/>
    <property type="evidence" value="ECO:0007669"/>
    <property type="project" value="InterPro"/>
</dbReference>
<dbReference type="InterPro" id="IPR036864">
    <property type="entry name" value="Zn2-C6_fun-type_DNA-bd_sf"/>
</dbReference>
<dbReference type="Pfam" id="PF00172">
    <property type="entry name" value="Zn_clus"/>
    <property type="match status" value="1"/>
</dbReference>
<dbReference type="EMBL" id="KN817544">
    <property type="protein sequence ID" value="KJA23175.1"/>
    <property type="molecule type" value="Genomic_DNA"/>
</dbReference>
<feature type="compositionally biased region" description="Basic and acidic residues" evidence="6">
    <location>
        <begin position="193"/>
        <end position="205"/>
    </location>
</feature>
<dbReference type="CDD" id="cd00067">
    <property type="entry name" value="GAL4"/>
    <property type="match status" value="1"/>
</dbReference>
<dbReference type="GO" id="GO:0005634">
    <property type="term" value="C:nucleus"/>
    <property type="evidence" value="ECO:0007669"/>
    <property type="project" value="UniProtKB-SubCell"/>
</dbReference>
<evidence type="ECO:0000256" key="1">
    <source>
        <dbReference type="ARBA" id="ARBA00004123"/>
    </source>
</evidence>
<dbReference type="Gene3D" id="4.10.240.10">
    <property type="entry name" value="Zn(2)-C6 fungal-type DNA-binding domain"/>
    <property type="match status" value="1"/>
</dbReference>
<dbReference type="PROSITE" id="PS50048">
    <property type="entry name" value="ZN2_CY6_FUNGAL_2"/>
    <property type="match status" value="1"/>
</dbReference>
<dbReference type="Proteomes" id="UP000054270">
    <property type="component" value="Unassembled WGS sequence"/>
</dbReference>
<accession>A0A0D2PU82</accession>
<feature type="region of interest" description="Disordered" evidence="6">
    <location>
        <begin position="536"/>
        <end position="567"/>
    </location>
</feature>
<dbReference type="GO" id="GO:0008270">
    <property type="term" value="F:zinc ion binding"/>
    <property type="evidence" value="ECO:0007669"/>
    <property type="project" value="InterPro"/>
</dbReference>
<feature type="compositionally biased region" description="Low complexity" evidence="6">
    <location>
        <begin position="90"/>
        <end position="104"/>
    </location>
</feature>
<feature type="region of interest" description="Disordered" evidence="6">
    <location>
        <begin position="250"/>
        <end position="282"/>
    </location>
</feature>
<evidence type="ECO:0000256" key="6">
    <source>
        <dbReference type="SAM" id="MobiDB-lite"/>
    </source>
</evidence>
<dbReference type="PANTHER" id="PTHR47338:SF5">
    <property type="entry name" value="ZN(II)2CYS6 TRANSCRIPTION FACTOR (EUROFUNG)"/>
    <property type="match status" value="1"/>
</dbReference>
<dbReference type="OrthoDB" id="2123952at2759"/>
<name>A0A0D2PU82_HYPSF</name>
<feature type="compositionally biased region" description="Pro residues" evidence="6">
    <location>
        <begin position="544"/>
        <end position="557"/>
    </location>
</feature>
<evidence type="ECO:0000256" key="4">
    <source>
        <dbReference type="ARBA" id="ARBA00023163"/>
    </source>
</evidence>
<dbReference type="CDD" id="cd12148">
    <property type="entry name" value="fungal_TF_MHR"/>
    <property type="match status" value="1"/>
</dbReference>
<evidence type="ECO:0000313" key="8">
    <source>
        <dbReference type="EMBL" id="KJA23175.1"/>
    </source>
</evidence>
<evidence type="ECO:0000256" key="5">
    <source>
        <dbReference type="ARBA" id="ARBA00023242"/>
    </source>
</evidence>
<dbReference type="SUPFAM" id="SSF57701">
    <property type="entry name" value="Zn2/Cys6 DNA-binding domain"/>
    <property type="match status" value="1"/>
</dbReference>
<feature type="compositionally biased region" description="Polar residues" evidence="6">
    <location>
        <begin position="268"/>
        <end position="277"/>
    </location>
</feature>
<keyword evidence="5" id="KW-0539">Nucleus</keyword>
<dbReference type="PANTHER" id="PTHR47338">
    <property type="entry name" value="ZN(II)2CYS6 TRANSCRIPTION FACTOR (EUROFUNG)-RELATED"/>
    <property type="match status" value="1"/>
</dbReference>
<dbReference type="SMART" id="SM00066">
    <property type="entry name" value="GAL4"/>
    <property type="match status" value="1"/>
</dbReference>
<evidence type="ECO:0000259" key="7">
    <source>
        <dbReference type="PROSITE" id="PS50048"/>
    </source>
</evidence>
<evidence type="ECO:0000313" key="9">
    <source>
        <dbReference type="Proteomes" id="UP000054270"/>
    </source>
</evidence>
<keyword evidence="9" id="KW-1185">Reference proteome</keyword>
<reference evidence="9" key="1">
    <citation type="submission" date="2014-04" db="EMBL/GenBank/DDBJ databases">
        <title>Evolutionary Origins and Diversification of the Mycorrhizal Mutualists.</title>
        <authorList>
            <consortium name="DOE Joint Genome Institute"/>
            <consortium name="Mycorrhizal Genomics Consortium"/>
            <person name="Kohler A."/>
            <person name="Kuo A."/>
            <person name="Nagy L.G."/>
            <person name="Floudas D."/>
            <person name="Copeland A."/>
            <person name="Barry K.W."/>
            <person name="Cichocki N."/>
            <person name="Veneault-Fourrey C."/>
            <person name="LaButti K."/>
            <person name="Lindquist E.A."/>
            <person name="Lipzen A."/>
            <person name="Lundell T."/>
            <person name="Morin E."/>
            <person name="Murat C."/>
            <person name="Riley R."/>
            <person name="Ohm R."/>
            <person name="Sun H."/>
            <person name="Tunlid A."/>
            <person name="Henrissat B."/>
            <person name="Grigoriev I.V."/>
            <person name="Hibbett D.S."/>
            <person name="Martin F."/>
        </authorList>
    </citation>
    <scope>NUCLEOTIDE SEQUENCE [LARGE SCALE GENOMIC DNA]</scope>
    <source>
        <strain evidence="9">FD-334 SS-4</strain>
    </source>
</reference>
<keyword evidence="3" id="KW-0805">Transcription regulation</keyword>
<keyword evidence="4" id="KW-0804">Transcription</keyword>
<comment type="subcellular location">
    <subcellularLocation>
        <location evidence="1">Nucleus</location>
    </subcellularLocation>
</comment>
<feature type="region of interest" description="Disordered" evidence="6">
    <location>
        <begin position="65"/>
        <end position="136"/>
    </location>
</feature>
<evidence type="ECO:0000256" key="3">
    <source>
        <dbReference type="ARBA" id="ARBA00023015"/>
    </source>
</evidence>
<gene>
    <name evidence="8" type="ORF">HYPSUDRAFT_201488</name>
</gene>